<comment type="caution">
    <text evidence="1">The sequence shown here is derived from an EMBL/GenBank/DDBJ whole genome shotgun (WGS) entry which is preliminary data.</text>
</comment>
<reference evidence="1" key="2">
    <citation type="journal article" date="2023" name="Int. J. Mol. Sci.">
        <title>De Novo Assembly and Annotation of 11 Diverse Shrub Willow (Salix) Genomes Reveals Novel Gene Organization in Sex-Linked Regions.</title>
        <authorList>
            <person name="Hyden B."/>
            <person name="Feng K."/>
            <person name="Yates T.B."/>
            <person name="Jawdy S."/>
            <person name="Cereghino C."/>
            <person name="Smart L.B."/>
            <person name="Muchero W."/>
        </authorList>
    </citation>
    <scope>NUCLEOTIDE SEQUENCE</scope>
    <source>
        <tissue evidence="1">Shoot tip</tissue>
    </source>
</reference>
<dbReference type="EMBL" id="JAPFFI010000023">
    <property type="protein sequence ID" value="KAJ6322707.1"/>
    <property type="molecule type" value="Genomic_DNA"/>
</dbReference>
<sequence>MSPSQSSSFFPLQTLKDMSHQPLSSQGLSLSLSFQLDSQRHNAVSVSGDYLKQNGEMKSTVVPLGPFTGYASILNSSRFLKPAQQILDDICGVINCANANLPLDGLSESEIARERISFLSDRVEHQCFAADLSLMNRKKNSDSNS</sequence>
<evidence type="ECO:0000313" key="1">
    <source>
        <dbReference type="EMBL" id="KAJ6322707.1"/>
    </source>
</evidence>
<organism evidence="1 2">
    <name type="scientific">Salix suchowensis</name>
    <dbReference type="NCBI Taxonomy" id="1278906"/>
    <lineage>
        <taxon>Eukaryota</taxon>
        <taxon>Viridiplantae</taxon>
        <taxon>Streptophyta</taxon>
        <taxon>Embryophyta</taxon>
        <taxon>Tracheophyta</taxon>
        <taxon>Spermatophyta</taxon>
        <taxon>Magnoliopsida</taxon>
        <taxon>eudicotyledons</taxon>
        <taxon>Gunneridae</taxon>
        <taxon>Pentapetalae</taxon>
        <taxon>rosids</taxon>
        <taxon>fabids</taxon>
        <taxon>Malpighiales</taxon>
        <taxon>Salicaceae</taxon>
        <taxon>Saliceae</taxon>
        <taxon>Salix</taxon>
    </lineage>
</organism>
<keyword evidence="2" id="KW-1185">Reference proteome</keyword>
<accession>A0ABQ9A4W6</accession>
<name>A0ABQ9A4W6_9ROSI</name>
<dbReference type="Proteomes" id="UP001141253">
    <property type="component" value="Chromosome 8"/>
</dbReference>
<gene>
    <name evidence="1" type="ORF">OIU77_012530</name>
</gene>
<protein>
    <submittedName>
        <fullName evidence="1">Uncharacterized protein</fullName>
    </submittedName>
</protein>
<reference evidence="1" key="1">
    <citation type="submission" date="2022-10" db="EMBL/GenBank/DDBJ databases">
        <authorList>
            <person name="Hyden B.L."/>
            <person name="Feng K."/>
            <person name="Yates T."/>
            <person name="Jawdy S."/>
            <person name="Smart L.B."/>
            <person name="Muchero W."/>
        </authorList>
    </citation>
    <scope>NUCLEOTIDE SEQUENCE</scope>
    <source>
        <tissue evidence="1">Shoot tip</tissue>
    </source>
</reference>
<evidence type="ECO:0000313" key="2">
    <source>
        <dbReference type="Proteomes" id="UP001141253"/>
    </source>
</evidence>
<proteinExistence type="predicted"/>